<dbReference type="PANTHER" id="PTHR43742">
    <property type="entry name" value="TRIMETHYLAMINE-N-OXIDE REDUCTASE"/>
    <property type="match status" value="1"/>
</dbReference>
<reference evidence="11" key="1">
    <citation type="journal article" date="2019" name="Int. J. Syst. Evol. Microbiol.">
        <title>The Global Catalogue of Microorganisms (GCM) 10K type strain sequencing project: providing services to taxonomists for standard genome sequencing and annotation.</title>
        <authorList>
            <consortium name="The Broad Institute Genomics Platform"/>
            <consortium name="The Broad Institute Genome Sequencing Center for Infectious Disease"/>
            <person name="Wu L."/>
            <person name="Ma J."/>
        </authorList>
    </citation>
    <scope>NUCLEOTIDE SEQUENCE [LARGE SCALE GENOMIC DNA]</scope>
    <source>
        <strain evidence="11">NBRC 113072</strain>
    </source>
</reference>
<evidence type="ECO:0000313" key="11">
    <source>
        <dbReference type="Proteomes" id="UP001157126"/>
    </source>
</evidence>
<evidence type="ECO:0000256" key="6">
    <source>
        <dbReference type="SAM" id="MobiDB-lite"/>
    </source>
</evidence>
<accession>A0ABQ6IX70</accession>
<dbReference type="SUPFAM" id="SSF53706">
    <property type="entry name" value="Formate dehydrogenase/DMSO reductase, domains 1-3"/>
    <property type="match status" value="1"/>
</dbReference>
<dbReference type="InterPro" id="IPR050612">
    <property type="entry name" value="Prok_Mopterin_Oxidored"/>
</dbReference>
<keyword evidence="5" id="KW-0560">Oxidoreductase</keyword>
<name>A0ABQ6IX70_9MICO</name>
<comment type="cofactor">
    <cofactor evidence="1">
        <name>Mo-bis(molybdopterin guanine dinucleotide)</name>
        <dbReference type="ChEBI" id="CHEBI:60539"/>
    </cofactor>
</comment>
<dbReference type="InterPro" id="IPR009010">
    <property type="entry name" value="Asp_de-COase-like_dom_sf"/>
</dbReference>
<dbReference type="InterPro" id="IPR006657">
    <property type="entry name" value="MoPterin_dinucl-bd_dom"/>
</dbReference>
<feature type="compositionally biased region" description="Basic and acidic residues" evidence="6">
    <location>
        <begin position="23"/>
        <end position="32"/>
    </location>
</feature>
<dbReference type="PANTHER" id="PTHR43742:SF10">
    <property type="entry name" value="TRIMETHYLAMINE-N-OXIDE REDUCTASE 2"/>
    <property type="match status" value="1"/>
</dbReference>
<keyword evidence="11" id="KW-1185">Reference proteome</keyword>
<evidence type="ECO:0000256" key="1">
    <source>
        <dbReference type="ARBA" id="ARBA00001942"/>
    </source>
</evidence>
<feature type="region of interest" description="Disordered" evidence="6">
    <location>
        <begin position="1"/>
        <end position="59"/>
    </location>
</feature>
<dbReference type="Gene3D" id="3.40.50.740">
    <property type="match status" value="1"/>
</dbReference>
<dbReference type="Pfam" id="PF01568">
    <property type="entry name" value="Molydop_binding"/>
    <property type="match status" value="1"/>
</dbReference>
<protein>
    <submittedName>
        <fullName evidence="10">Biotin transporter BioY</fullName>
    </submittedName>
</protein>
<feature type="domain" description="Molybdopterin oxidoreductase" evidence="7">
    <location>
        <begin position="59"/>
        <end position="155"/>
    </location>
</feature>
<feature type="domain" description="Molybdopterin oxidoreductase N-terminal" evidence="9">
    <location>
        <begin position="13"/>
        <end position="54"/>
    </location>
</feature>
<evidence type="ECO:0000313" key="10">
    <source>
        <dbReference type="EMBL" id="GMA41332.1"/>
    </source>
</evidence>
<sequence length="808" mass="86362">MTDVAGPASGVPHAAHWGTYTARTDREGRDVADVTPWSGDAAPSPLLGNIPGSVTHRSRVARPAVRRGWWEDGPGPSSRRGRDSFVQPPWDEVLDVLAGEYARVVREFGNSAIYGGSYGWASAGRFHHAQSQVHRFLNRLGGYTGSVNSYSTGASEVILPHVIAPESVLTQLATTWDVLARECEVFVCFGGVPLKNTGTDSGGSGPHPTPAGLAALQDAGARIVAITPIADDLGGAREVGDDWFAGTGRLDRAADAGAAWIPIRPGTDVALMLALVHVLDAEGLADEAFLQRYCVGAEAFRAYVRGESDGVAKTPEWAARLCEVPASRIVALARLMAAHRTTVTVTWSLQRTEHGEQPLWAALALAAFLGQIGLPGGGYANGYGSMNKPGLHPTAFRLPSLPQGANPVTDFIPVARVTDMLERPGGTFTYDGGTYTYPDIRLMVWAGGNPFHHHQDLGRLRRALGGLDTLVVHDPYWTPLARHADVVLPSTTSLERDDLAGTRASGRLGVMAAAVPRHEQARDDYDILAALAERLGFGEAFTEGRDARQWIEHLYDTWREDLTRRRIVPPGAEAPTLPDLAQVWEAGGVELPTMGPIVAFADFRRDPSAHPLPTPSGRIELFSDVIKGYDLPDCPPHPTWLEPTEWLGGEGARRWPLHLVANQPRTRLHSQLDHGATSQASKVAGREPIRLHPVDAAARGIGCGDVVRVFTDRGACLAGAVLSDALRPGVVQLSTGAWFDPYDPARHGPEAGAAGLAEGTCVHGNPNVLTADRGTSGLAQACTGQHVLVEIERWDGPVPPVLAFDPPV</sequence>
<dbReference type="Pfam" id="PF00384">
    <property type="entry name" value="Molybdopterin"/>
    <property type="match status" value="2"/>
</dbReference>
<evidence type="ECO:0000256" key="2">
    <source>
        <dbReference type="ARBA" id="ARBA00010312"/>
    </source>
</evidence>
<organism evidence="10 11">
    <name type="scientific">Mobilicoccus caccae</name>
    <dbReference type="NCBI Taxonomy" id="1859295"/>
    <lineage>
        <taxon>Bacteria</taxon>
        <taxon>Bacillati</taxon>
        <taxon>Actinomycetota</taxon>
        <taxon>Actinomycetes</taxon>
        <taxon>Micrococcales</taxon>
        <taxon>Dermatophilaceae</taxon>
        <taxon>Mobilicoccus</taxon>
    </lineage>
</organism>
<evidence type="ECO:0000256" key="5">
    <source>
        <dbReference type="ARBA" id="ARBA00023002"/>
    </source>
</evidence>
<keyword evidence="4" id="KW-0479">Metal-binding</keyword>
<dbReference type="CDD" id="cd02793">
    <property type="entry name" value="MopB_CT_DMSOR-BSOR-TMAOR"/>
    <property type="match status" value="1"/>
</dbReference>
<keyword evidence="3" id="KW-0500">Molybdenum</keyword>
<dbReference type="Pfam" id="PF18364">
    <property type="entry name" value="Molybdopterin_N"/>
    <property type="match status" value="1"/>
</dbReference>
<proteinExistence type="inferred from homology"/>
<feature type="domain" description="Molybdopterin oxidoreductase" evidence="7">
    <location>
        <begin position="257"/>
        <end position="534"/>
    </location>
</feature>
<dbReference type="Gene3D" id="2.40.40.20">
    <property type="match status" value="1"/>
</dbReference>
<evidence type="ECO:0000256" key="4">
    <source>
        <dbReference type="ARBA" id="ARBA00022723"/>
    </source>
</evidence>
<evidence type="ECO:0000259" key="8">
    <source>
        <dbReference type="Pfam" id="PF01568"/>
    </source>
</evidence>
<dbReference type="InterPro" id="IPR041954">
    <property type="entry name" value="CT_DMSOR/BSOR/TMAOR"/>
</dbReference>
<dbReference type="Gene3D" id="3.90.55.10">
    <property type="entry name" value="Dimethylsulfoxide Reductase, domain 3"/>
    <property type="match status" value="1"/>
</dbReference>
<evidence type="ECO:0000259" key="7">
    <source>
        <dbReference type="Pfam" id="PF00384"/>
    </source>
</evidence>
<dbReference type="Gene3D" id="3.40.228.10">
    <property type="entry name" value="Dimethylsulfoxide Reductase, domain 2"/>
    <property type="match status" value="1"/>
</dbReference>
<comment type="similarity">
    <text evidence="2">Belongs to the prokaryotic molybdopterin-containing oxidoreductase family.</text>
</comment>
<evidence type="ECO:0000256" key="3">
    <source>
        <dbReference type="ARBA" id="ARBA00022505"/>
    </source>
</evidence>
<dbReference type="InterPro" id="IPR006656">
    <property type="entry name" value="Mopterin_OxRdtase"/>
</dbReference>
<dbReference type="Proteomes" id="UP001157126">
    <property type="component" value="Unassembled WGS sequence"/>
</dbReference>
<dbReference type="SUPFAM" id="SSF50692">
    <property type="entry name" value="ADC-like"/>
    <property type="match status" value="1"/>
</dbReference>
<evidence type="ECO:0000259" key="9">
    <source>
        <dbReference type="Pfam" id="PF18364"/>
    </source>
</evidence>
<feature type="domain" description="Molybdopterin dinucleotide-binding" evidence="8">
    <location>
        <begin position="657"/>
        <end position="783"/>
    </location>
</feature>
<dbReference type="InterPro" id="IPR041460">
    <property type="entry name" value="Molybdopterin_N"/>
</dbReference>
<comment type="caution">
    <text evidence="10">The sequence shown here is derived from an EMBL/GenBank/DDBJ whole genome shotgun (WGS) entry which is preliminary data.</text>
</comment>
<gene>
    <name evidence="10" type="ORF">GCM10025883_33770</name>
</gene>
<dbReference type="RefSeq" id="WP_284304886.1">
    <property type="nucleotide sequence ID" value="NZ_BSUO01000001.1"/>
</dbReference>
<dbReference type="EMBL" id="BSUO01000001">
    <property type="protein sequence ID" value="GMA41332.1"/>
    <property type="molecule type" value="Genomic_DNA"/>
</dbReference>